<comment type="caution">
    <text evidence="1">The sequence shown here is derived from an EMBL/GenBank/DDBJ whole genome shotgun (WGS) entry which is preliminary data.</text>
</comment>
<name>A0AAW2AJE7_CULAL</name>
<feature type="non-terminal residue" evidence="1">
    <location>
        <position position="153"/>
    </location>
</feature>
<evidence type="ECO:0000313" key="2">
    <source>
        <dbReference type="Proteomes" id="UP001479290"/>
    </source>
</evidence>
<accession>A0AAW2AJE7</accession>
<dbReference type="EMBL" id="JAWDJR010000007">
    <property type="protein sequence ID" value="KAK9972652.1"/>
    <property type="molecule type" value="Genomic_DNA"/>
</dbReference>
<sequence>MGVKKETGLSSFQAFVFVRCWAMKGSSVYYRPSGLTFVLKGDPGVGQCHIAHPSCSVRCSAGSARQLSPYCFCAALVVISLSYSFGTQVAFSVTSRWVLNERRRSFTPFLNPIVLFTGQREKLPWVFSAPDVRVTAVAWPQIAPKTERTVANR</sequence>
<protein>
    <submittedName>
        <fullName evidence="1">Uncharacterized protein</fullName>
    </submittedName>
</protein>
<gene>
    <name evidence="1" type="ORF">ABG768_025941</name>
</gene>
<organism evidence="1 2">
    <name type="scientific">Culter alburnus</name>
    <name type="common">Topmouth culter</name>
    <dbReference type="NCBI Taxonomy" id="194366"/>
    <lineage>
        <taxon>Eukaryota</taxon>
        <taxon>Metazoa</taxon>
        <taxon>Chordata</taxon>
        <taxon>Craniata</taxon>
        <taxon>Vertebrata</taxon>
        <taxon>Euteleostomi</taxon>
        <taxon>Actinopterygii</taxon>
        <taxon>Neopterygii</taxon>
        <taxon>Teleostei</taxon>
        <taxon>Ostariophysi</taxon>
        <taxon>Cypriniformes</taxon>
        <taxon>Xenocyprididae</taxon>
        <taxon>Xenocypridinae</taxon>
        <taxon>Culter</taxon>
    </lineage>
</organism>
<dbReference type="AlphaFoldDB" id="A0AAW2AJE7"/>
<dbReference type="Proteomes" id="UP001479290">
    <property type="component" value="Unassembled WGS sequence"/>
</dbReference>
<keyword evidence="2" id="KW-1185">Reference proteome</keyword>
<proteinExistence type="predicted"/>
<reference evidence="1 2" key="1">
    <citation type="submission" date="2024-05" db="EMBL/GenBank/DDBJ databases">
        <title>A high-quality chromosomal-level genome assembly of Topmouth culter (Culter alburnus).</title>
        <authorList>
            <person name="Zhao H."/>
        </authorList>
    </citation>
    <scope>NUCLEOTIDE SEQUENCE [LARGE SCALE GENOMIC DNA]</scope>
    <source>
        <strain evidence="1">CATC2023</strain>
        <tissue evidence="1">Muscle</tissue>
    </source>
</reference>
<evidence type="ECO:0000313" key="1">
    <source>
        <dbReference type="EMBL" id="KAK9972652.1"/>
    </source>
</evidence>